<organism evidence="2 3">
    <name type="scientific">Sporothrix bragantina</name>
    <dbReference type="NCBI Taxonomy" id="671064"/>
    <lineage>
        <taxon>Eukaryota</taxon>
        <taxon>Fungi</taxon>
        <taxon>Dikarya</taxon>
        <taxon>Ascomycota</taxon>
        <taxon>Pezizomycotina</taxon>
        <taxon>Sordariomycetes</taxon>
        <taxon>Sordariomycetidae</taxon>
        <taxon>Ophiostomatales</taxon>
        <taxon>Ophiostomataceae</taxon>
        <taxon>Sporothrix</taxon>
    </lineage>
</organism>
<feature type="compositionally biased region" description="Low complexity" evidence="1">
    <location>
        <begin position="813"/>
        <end position="823"/>
    </location>
</feature>
<name>A0ABP0BRT1_9PEZI</name>
<proteinExistence type="predicted"/>
<keyword evidence="3" id="KW-1185">Reference proteome</keyword>
<feature type="region of interest" description="Disordered" evidence="1">
    <location>
        <begin position="795"/>
        <end position="823"/>
    </location>
</feature>
<feature type="compositionally biased region" description="Gly residues" evidence="1">
    <location>
        <begin position="117"/>
        <end position="128"/>
    </location>
</feature>
<feature type="compositionally biased region" description="Low complexity" evidence="1">
    <location>
        <begin position="903"/>
        <end position="915"/>
    </location>
</feature>
<feature type="compositionally biased region" description="Low complexity" evidence="1">
    <location>
        <begin position="400"/>
        <end position="426"/>
    </location>
</feature>
<evidence type="ECO:0000256" key="1">
    <source>
        <dbReference type="SAM" id="MobiDB-lite"/>
    </source>
</evidence>
<feature type="compositionally biased region" description="Polar residues" evidence="1">
    <location>
        <begin position="275"/>
        <end position="289"/>
    </location>
</feature>
<feature type="compositionally biased region" description="Basic residues" evidence="1">
    <location>
        <begin position="95"/>
        <end position="104"/>
    </location>
</feature>
<feature type="compositionally biased region" description="Low complexity" evidence="1">
    <location>
        <begin position="192"/>
        <end position="203"/>
    </location>
</feature>
<evidence type="ECO:0000313" key="3">
    <source>
        <dbReference type="Proteomes" id="UP001642406"/>
    </source>
</evidence>
<dbReference type="EMBL" id="CAWUHC010000038">
    <property type="protein sequence ID" value="CAK7222236.1"/>
    <property type="molecule type" value="Genomic_DNA"/>
</dbReference>
<sequence>MEMTRGRPPSAGRPHLFSSSGKVVTKEQKRSSSRSSILRRLSMSATNVLNGIGAPPATGAGAPARPENAGPAAAVQSTQSVEAQSPPSSSGKMSFKNHFRRSKKYGPGGSNTNVTGGAAGGSGGGGGVRTANAPMLNGDESSFNDVDTSPNVIHLDDSESDSDSESIIDDSYPISVSNASGLQPAAAESPVTTTGGTSARTSSFPRPDDQAKAAVAGKTDGGETTTFTVPGPPPPIVQLDTQSKKVITSAPAVPPKIPEPPPPAGANTARAGPPQGSTQNLQAVQSLQAIQKAHQERQQQQQQQQQEKPAASRAQAPAKLAKEPKEKGGGIFGGFKKLRRSDSRRETTDTATPVATSSGIGARSGAAQSTTGPGPAPSSQRLVSSHASPLTSTNQRPPVSQGQGQAMAPPAASQTQIQQLPPLATSLPPPPPPIQSSPDKGRAVDDNNVPASLRPGGNVPVQQYQHQHQQPNQYQQQPQQQQQQQQQQISHGYEHHSQQHPSQQILQQAAAIQQYHQQAPQQQQQTQHSHRVPCDECKAYYEAAWAQSEGHIYALSTQLAAAHQQSAGQIALLHERDAEIAELSGLVERLRTRIQEQVKQLEQVPAGLSGTNSFPGFNGHSAAGVGLLPDGQIRARWKSLRWQIRQCVEARLAALPSSTASMPVSPERAPFLRRLTPDYERFLRSRKGSVSLVEAAIWTVLAENVFSDARRASHMCWAARWSAPLAKINDNMLHSRPNDPAYHHWRVQTAIFVRSLEEKTDSDQQQQQSVAAPYVEAVVRQLEVEVGVLLALGTGGPSSSEDANGGPTGHAEPSSPSPTASSSSSCVLRRQLYDVVAEAIGLDADLCQQRPWYYVHYPTTNSGHRYGMPFDTREMENVAAMADSSSSGMGSGGSETNIGLPPSAHSNSNSAVSNSSQHAQDDVCLVVRPALFKAGNSRGEAYDQVIPLEPSIVCLAMPTGHGLKRWAGGRRDRSRSRG</sequence>
<feature type="compositionally biased region" description="Acidic residues" evidence="1">
    <location>
        <begin position="158"/>
        <end position="168"/>
    </location>
</feature>
<feature type="region of interest" description="Disordered" evidence="1">
    <location>
        <begin position="883"/>
        <end position="915"/>
    </location>
</feature>
<feature type="compositionally biased region" description="Polar residues" evidence="1">
    <location>
        <begin position="75"/>
        <end position="92"/>
    </location>
</feature>
<feature type="compositionally biased region" description="Pro residues" evidence="1">
    <location>
        <begin position="252"/>
        <end position="264"/>
    </location>
</feature>
<protein>
    <submittedName>
        <fullName evidence="2">Uncharacterized protein</fullName>
    </submittedName>
</protein>
<feature type="compositionally biased region" description="Polar residues" evidence="1">
    <location>
        <begin position="366"/>
        <end position="398"/>
    </location>
</feature>
<evidence type="ECO:0000313" key="2">
    <source>
        <dbReference type="EMBL" id="CAK7222236.1"/>
    </source>
</evidence>
<feature type="compositionally biased region" description="Low complexity" evidence="1">
    <location>
        <begin position="51"/>
        <end position="66"/>
    </location>
</feature>
<reference evidence="2 3" key="1">
    <citation type="submission" date="2024-01" db="EMBL/GenBank/DDBJ databases">
        <authorList>
            <person name="Allen C."/>
            <person name="Tagirdzhanova G."/>
        </authorList>
    </citation>
    <scope>NUCLEOTIDE SEQUENCE [LARGE SCALE GENOMIC DNA]</scope>
</reference>
<accession>A0ABP0BRT1</accession>
<feature type="compositionally biased region" description="Low complexity" evidence="1">
    <location>
        <begin position="499"/>
        <end position="527"/>
    </location>
</feature>
<feature type="compositionally biased region" description="Low complexity" evidence="1">
    <location>
        <begin position="462"/>
        <end position="488"/>
    </location>
</feature>
<feature type="compositionally biased region" description="Low complexity" evidence="1">
    <location>
        <begin position="33"/>
        <end position="44"/>
    </location>
</feature>
<feature type="compositionally biased region" description="Polar residues" evidence="1">
    <location>
        <begin position="139"/>
        <end position="151"/>
    </location>
</feature>
<gene>
    <name evidence="2" type="ORF">SBRCBS47491_004797</name>
</gene>
<comment type="caution">
    <text evidence="2">The sequence shown here is derived from an EMBL/GenBank/DDBJ whole genome shotgun (WGS) entry which is preliminary data.</text>
</comment>
<feature type="region of interest" description="Disordered" evidence="1">
    <location>
        <begin position="1"/>
        <end position="527"/>
    </location>
</feature>
<dbReference type="Proteomes" id="UP001642406">
    <property type="component" value="Unassembled WGS sequence"/>
</dbReference>